<evidence type="ECO:0000313" key="9">
    <source>
        <dbReference type="EMBL" id="TDE03468.1"/>
    </source>
</evidence>
<evidence type="ECO:0000256" key="8">
    <source>
        <dbReference type="RuleBase" id="RU363041"/>
    </source>
</evidence>
<comment type="similarity">
    <text evidence="2 8">Belongs to the 4-toluene sulfonate uptake permease (TSUP) (TC 2.A.102) family.</text>
</comment>
<feature type="transmembrane region" description="Helical" evidence="8">
    <location>
        <begin position="219"/>
        <end position="237"/>
    </location>
</feature>
<keyword evidence="4 8" id="KW-1003">Cell membrane</keyword>
<gene>
    <name evidence="9" type="ORF">E0F98_10320</name>
</gene>
<feature type="transmembrane region" description="Helical" evidence="8">
    <location>
        <begin position="44"/>
        <end position="61"/>
    </location>
</feature>
<dbReference type="AlphaFoldDB" id="A0A4V2Z183"/>
<feature type="transmembrane region" description="Helical" evidence="8">
    <location>
        <begin position="7"/>
        <end position="32"/>
    </location>
</feature>
<evidence type="ECO:0000256" key="6">
    <source>
        <dbReference type="ARBA" id="ARBA00022989"/>
    </source>
</evidence>
<evidence type="ECO:0000256" key="7">
    <source>
        <dbReference type="ARBA" id="ARBA00023136"/>
    </source>
</evidence>
<protein>
    <recommendedName>
        <fullName evidence="8">Probable membrane transporter protein</fullName>
    </recommendedName>
</protein>
<dbReference type="Proteomes" id="UP000294597">
    <property type="component" value="Unassembled WGS sequence"/>
</dbReference>
<dbReference type="PANTHER" id="PTHR30269:SF37">
    <property type="entry name" value="MEMBRANE TRANSPORTER PROTEIN"/>
    <property type="match status" value="1"/>
</dbReference>
<comment type="subcellular location">
    <subcellularLocation>
        <location evidence="1 8">Cell membrane</location>
        <topology evidence="1 8">Multi-pass membrane protein</topology>
    </subcellularLocation>
</comment>
<evidence type="ECO:0000256" key="5">
    <source>
        <dbReference type="ARBA" id="ARBA00022692"/>
    </source>
</evidence>
<comment type="caution">
    <text evidence="9">The sequence shown here is derived from an EMBL/GenBank/DDBJ whole genome shotgun (WGS) entry which is preliminary data.</text>
</comment>
<evidence type="ECO:0000313" key="10">
    <source>
        <dbReference type="Proteomes" id="UP000294597"/>
    </source>
</evidence>
<reference evidence="9 10" key="1">
    <citation type="submission" date="2019-03" db="EMBL/GenBank/DDBJ databases">
        <title>Flavobacterium TSA-D2 sp. nov., isolated from arctic soil.</title>
        <authorList>
            <person name="Chaudhary D.K."/>
        </authorList>
    </citation>
    <scope>NUCLEOTIDE SEQUENCE [LARGE SCALE GENOMIC DNA]</scope>
    <source>
        <strain evidence="9 10">TSA-D2</strain>
    </source>
</reference>
<keyword evidence="3" id="KW-0813">Transport</keyword>
<dbReference type="InterPro" id="IPR002781">
    <property type="entry name" value="TM_pro_TauE-like"/>
</dbReference>
<name>A0A4V2Z183_9FLAO</name>
<organism evidence="9 10">
    <name type="scientific">Flavobacterium hiemivividum</name>
    <dbReference type="NCBI Taxonomy" id="2541734"/>
    <lineage>
        <taxon>Bacteria</taxon>
        <taxon>Pseudomonadati</taxon>
        <taxon>Bacteroidota</taxon>
        <taxon>Flavobacteriia</taxon>
        <taxon>Flavobacteriales</taxon>
        <taxon>Flavobacteriaceae</taxon>
        <taxon>Flavobacterium</taxon>
    </lineage>
</organism>
<feature type="transmembrane region" description="Helical" evidence="8">
    <location>
        <begin position="161"/>
        <end position="187"/>
    </location>
</feature>
<sequence length="238" mass="26076">METGLFVTLAIGVFVGFYVQTVIGFGGSLVALPLLLFGMELPDAISYLSIFYFFSSVFLIAKEGRNIDMKLILKLALASVVGVVLGILVLAFSKPIVLKKALGFFILTYVAYTLFWKKRIQLSKSGVLSFGILAGFFSGVFSTGGPLYAVCVENSVKDMRIFRATMIALSALVTVTQIPVLVATGLLTFTHLKLSLYIFPVFLFAQFLGKLTFRKINGKVFKIFLITILSISGIIMLF</sequence>
<feature type="transmembrane region" description="Helical" evidence="8">
    <location>
        <begin position="73"/>
        <end position="92"/>
    </location>
</feature>
<feature type="transmembrane region" description="Helical" evidence="8">
    <location>
        <begin position="127"/>
        <end position="149"/>
    </location>
</feature>
<keyword evidence="10" id="KW-1185">Reference proteome</keyword>
<accession>A0A4V2Z183</accession>
<proteinExistence type="inferred from homology"/>
<evidence type="ECO:0000256" key="4">
    <source>
        <dbReference type="ARBA" id="ARBA00022475"/>
    </source>
</evidence>
<dbReference type="InterPro" id="IPR052017">
    <property type="entry name" value="TSUP"/>
</dbReference>
<feature type="transmembrane region" description="Helical" evidence="8">
    <location>
        <begin position="98"/>
        <end position="115"/>
    </location>
</feature>
<dbReference type="PANTHER" id="PTHR30269">
    <property type="entry name" value="TRANSMEMBRANE PROTEIN YFCA"/>
    <property type="match status" value="1"/>
</dbReference>
<dbReference type="Pfam" id="PF01925">
    <property type="entry name" value="TauE"/>
    <property type="match status" value="1"/>
</dbReference>
<evidence type="ECO:0000256" key="3">
    <source>
        <dbReference type="ARBA" id="ARBA00022448"/>
    </source>
</evidence>
<dbReference type="EMBL" id="SMFO01000007">
    <property type="protein sequence ID" value="TDE03468.1"/>
    <property type="molecule type" value="Genomic_DNA"/>
</dbReference>
<keyword evidence="6 8" id="KW-1133">Transmembrane helix</keyword>
<feature type="transmembrane region" description="Helical" evidence="8">
    <location>
        <begin position="194"/>
        <end position="213"/>
    </location>
</feature>
<evidence type="ECO:0000256" key="1">
    <source>
        <dbReference type="ARBA" id="ARBA00004651"/>
    </source>
</evidence>
<keyword evidence="7 8" id="KW-0472">Membrane</keyword>
<keyword evidence="5 8" id="KW-0812">Transmembrane</keyword>
<evidence type="ECO:0000256" key="2">
    <source>
        <dbReference type="ARBA" id="ARBA00009142"/>
    </source>
</evidence>
<dbReference type="RefSeq" id="WP_132111135.1">
    <property type="nucleotide sequence ID" value="NZ_SMFO01000007.1"/>
</dbReference>
<dbReference type="GO" id="GO:0005886">
    <property type="term" value="C:plasma membrane"/>
    <property type="evidence" value="ECO:0007669"/>
    <property type="project" value="UniProtKB-SubCell"/>
</dbReference>